<feature type="region of interest" description="Disordered" evidence="1">
    <location>
        <begin position="44"/>
        <end position="118"/>
    </location>
</feature>
<evidence type="ECO:0000256" key="1">
    <source>
        <dbReference type="SAM" id="MobiDB-lite"/>
    </source>
</evidence>
<sequence length="118" mass="12444">MVGASDVRAPRRARDETGLTNGVVMVPFCRIPQEADQVLAVMKEEGLTRGDEGPADPRDGLAPDDPGFTDLLVQAGIDSVSVTPTASPPSSSTSPRQRTSFPGQAGRSRPIHRRGPVP</sequence>
<gene>
    <name evidence="2" type="ORF">KCMC57_56920</name>
</gene>
<protein>
    <submittedName>
        <fullName evidence="2">Uncharacterized protein</fullName>
    </submittedName>
</protein>
<dbReference type="AlphaFoldDB" id="A0AB33K1B6"/>
<dbReference type="InterPro" id="IPR040442">
    <property type="entry name" value="Pyrv_kinase-like_dom_sf"/>
</dbReference>
<reference evidence="2" key="1">
    <citation type="submission" date="2024-07" db="EMBL/GenBank/DDBJ databases">
        <title>Complete genome sequences of cellulolytic bacteria, Kitasatospora sp. CMC57 and Streptomyces sp. CMC78, isolated from Japanese agricultural soil.</title>
        <authorList>
            <person name="Hashimoto T."/>
            <person name="Ito M."/>
            <person name="Iwamoto M."/>
            <person name="Fukahori D."/>
            <person name="Shoda T."/>
            <person name="Sakoda M."/>
            <person name="Morohoshi T."/>
            <person name="Mitsuboshi M."/>
            <person name="Nishizawa T."/>
        </authorList>
    </citation>
    <scope>NUCLEOTIDE SEQUENCE</scope>
    <source>
        <strain evidence="2">CMC57</strain>
    </source>
</reference>
<organism evidence="2">
    <name type="scientific">Kitasatospora sp. CMC57</name>
    <dbReference type="NCBI Taxonomy" id="3231513"/>
    <lineage>
        <taxon>Bacteria</taxon>
        <taxon>Bacillati</taxon>
        <taxon>Actinomycetota</taxon>
        <taxon>Actinomycetes</taxon>
        <taxon>Kitasatosporales</taxon>
        <taxon>Streptomycetaceae</taxon>
        <taxon>Kitasatospora</taxon>
    </lineage>
</organism>
<accession>A0AB33K1B6</accession>
<dbReference type="InterPro" id="IPR015813">
    <property type="entry name" value="Pyrv/PenolPyrv_kinase-like_dom"/>
</dbReference>
<feature type="compositionally biased region" description="Basic residues" evidence="1">
    <location>
        <begin position="109"/>
        <end position="118"/>
    </location>
</feature>
<dbReference type="SUPFAM" id="SSF51621">
    <property type="entry name" value="Phosphoenolpyruvate/pyruvate domain"/>
    <property type="match status" value="1"/>
</dbReference>
<feature type="compositionally biased region" description="Low complexity" evidence="1">
    <location>
        <begin position="79"/>
        <end position="100"/>
    </location>
</feature>
<feature type="compositionally biased region" description="Basic and acidic residues" evidence="1">
    <location>
        <begin position="8"/>
        <end position="17"/>
    </location>
</feature>
<dbReference type="GO" id="GO:0003824">
    <property type="term" value="F:catalytic activity"/>
    <property type="evidence" value="ECO:0007669"/>
    <property type="project" value="InterPro"/>
</dbReference>
<evidence type="ECO:0000313" key="2">
    <source>
        <dbReference type="EMBL" id="BFP49324.1"/>
    </source>
</evidence>
<dbReference type="EMBL" id="AP035881">
    <property type="protein sequence ID" value="BFP49324.1"/>
    <property type="molecule type" value="Genomic_DNA"/>
</dbReference>
<dbReference type="Gene3D" id="3.20.20.60">
    <property type="entry name" value="Phosphoenolpyruvate-binding domains"/>
    <property type="match status" value="1"/>
</dbReference>
<feature type="compositionally biased region" description="Basic and acidic residues" evidence="1">
    <location>
        <begin position="44"/>
        <end position="61"/>
    </location>
</feature>
<proteinExistence type="predicted"/>
<name>A0AB33K1B6_9ACTN</name>
<feature type="region of interest" description="Disordered" evidence="1">
    <location>
        <begin position="1"/>
        <end position="21"/>
    </location>
</feature>